<feature type="compositionally biased region" description="Polar residues" evidence="1">
    <location>
        <begin position="8"/>
        <end position="28"/>
    </location>
</feature>
<evidence type="ECO:0000313" key="4">
    <source>
        <dbReference type="Proteomes" id="UP000291814"/>
    </source>
</evidence>
<accession>A0A4R0TQ76</accession>
<protein>
    <submittedName>
        <fullName evidence="3">Uncharacterized protein</fullName>
    </submittedName>
</protein>
<organism evidence="3 4">
    <name type="scientific">Bifidobacterium longum subsp. longum</name>
    <dbReference type="NCBI Taxonomy" id="1679"/>
    <lineage>
        <taxon>Bacteria</taxon>
        <taxon>Bacillati</taxon>
        <taxon>Actinomycetota</taxon>
        <taxon>Actinomycetes</taxon>
        <taxon>Bifidobacteriales</taxon>
        <taxon>Bifidobacteriaceae</taxon>
        <taxon>Bifidobacterium</taxon>
    </lineage>
</organism>
<evidence type="ECO:0000313" key="3">
    <source>
        <dbReference type="EMBL" id="TCE84060.1"/>
    </source>
</evidence>
<evidence type="ECO:0000313" key="5">
    <source>
        <dbReference type="Proteomes" id="UP000291881"/>
    </source>
</evidence>
<dbReference type="EMBL" id="SHPS01000032">
    <property type="protein sequence ID" value="TCD84855.1"/>
    <property type="molecule type" value="Genomic_DNA"/>
</dbReference>
<dbReference type="EMBL" id="SHRR01000031">
    <property type="protein sequence ID" value="TCE84060.1"/>
    <property type="molecule type" value="Genomic_DNA"/>
</dbReference>
<dbReference type="Proteomes" id="UP000291881">
    <property type="component" value="Unassembled WGS sequence"/>
</dbReference>
<reference evidence="3" key="2">
    <citation type="submission" date="2019-02" db="EMBL/GenBank/DDBJ databases">
        <authorList>
            <person name="Odamaki T."/>
        </authorList>
    </citation>
    <scope>NUCLEOTIDE SEQUENCE</scope>
    <source>
        <strain evidence="2">MCC10009</strain>
        <strain evidence="3">MCC10070</strain>
    </source>
</reference>
<reference evidence="4 5" key="1">
    <citation type="journal article" date="2018" name="Sci. Rep.">
        <title>Genomic diversity and distribution of Bifidobacterium longum subsp. longum across the human lifespan.</title>
        <authorList>
            <person name="Odamaki T."/>
            <person name="Bottacini F."/>
            <person name="Kato K."/>
            <person name="Mitsuyama E."/>
            <person name="Yoshida K."/>
            <person name="Horigome A."/>
            <person name="Xiao J.Z."/>
            <person name="van Sinderen D."/>
        </authorList>
    </citation>
    <scope>NUCLEOTIDE SEQUENCE [LARGE SCALE GENOMIC DNA]</scope>
    <source>
        <strain evidence="2 5">MCC10009</strain>
        <strain evidence="3 4">MCC10070</strain>
    </source>
</reference>
<name>A0A4R0TQ76_BIFLL</name>
<sequence>MLIPSYGVANNKNKPSLSRRVNANSQPGNKVDMLIDKLIKKGEC</sequence>
<proteinExistence type="predicted"/>
<feature type="region of interest" description="Disordered" evidence="1">
    <location>
        <begin position="1"/>
        <end position="28"/>
    </location>
</feature>
<evidence type="ECO:0000313" key="2">
    <source>
        <dbReference type="EMBL" id="TCD84855.1"/>
    </source>
</evidence>
<gene>
    <name evidence="2" type="ORF">MCC10009_1582</name>
    <name evidence="3" type="ORF">MCC10070_1652</name>
</gene>
<evidence type="ECO:0000256" key="1">
    <source>
        <dbReference type="SAM" id="MobiDB-lite"/>
    </source>
</evidence>
<comment type="caution">
    <text evidence="3">The sequence shown here is derived from an EMBL/GenBank/DDBJ whole genome shotgun (WGS) entry which is preliminary data.</text>
</comment>
<dbReference type="Proteomes" id="UP000291814">
    <property type="component" value="Unassembled WGS sequence"/>
</dbReference>
<dbReference type="AlphaFoldDB" id="A0A4R0TQ76"/>